<name>A0A0A0LHM6_CUCSA</name>
<dbReference type="GO" id="GO:0046872">
    <property type="term" value="F:metal ion binding"/>
    <property type="evidence" value="ECO:0007669"/>
    <property type="project" value="UniProtKB-KW"/>
</dbReference>
<gene>
    <name evidence="8" type="ORF">Csa_3G823050</name>
</gene>
<evidence type="ECO:0000256" key="6">
    <source>
        <dbReference type="ARBA" id="ARBA00049877"/>
    </source>
</evidence>
<dbReference type="eggNOG" id="KOG2368">
    <property type="taxonomic scope" value="Eukaryota"/>
</dbReference>
<reference evidence="8 9" key="4">
    <citation type="journal article" date="2011" name="BMC Genomics">
        <title>RNA-Seq improves annotation of protein-coding genes in the cucumber genome.</title>
        <authorList>
            <person name="Li Z."/>
            <person name="Zhang Z."/>
            <person name="Yan P."/>
            <person name="Huang S."/>
            <person name="Fei Z."/>
            <person name="Lin K."/>
        </authorList>
    </citation>
    <scope>NUCLEOTIDE SEQUENCE [LARGE SCALE GENOMIC DNA]</scope>
    <source>
        <strain evidence="9">cv. 9930</strain>
    </source>
</reference>
<evidence type="ECO:0000256" key="4">
    <source>
        <dbReference type="ARBA" id="ARBA00022723"/>
    </source>
</evidence>
<evidence type="ECO:0000259" key="7">
    <source>
        <dbReference type="PROSITE" id="PS50991"/>
    </source>
</evidence>
<dbReference type="AlphaFoldDB" id="A0A0A0LHM6"/>
<keyword evidence="9" id="KW-1185">Reference proteome</keyword>
<dbReference type="PROSITE" id="PS50991">
    <property type="entry name" value="PYR_CT"/>
    <property type="match status" value="1"/>
</dbReference>
<keyword evidence="5" id="KW-0456">Lyase</keyword>
<dbReference type="GO" id="GO:0046951">
    <property type="term" value="P:ketone body biosynthetic process"/>
    <property type="evidence" value="ECO:0000318"/>
    <property type="project" value="GO_Central"/>
</dbReference>
<dbReference type="PANTHER" id="PTHR42738:SF15">
    <property type="entry name" value="HYDROXYMETHYLGLUTARYL-COA LYASE"/>
    <property type="match status" value="1"/>
</dbReference>
<dbReference type="STRING" id="3659.A0A0A0LHM6"/>
<dbReference type="Proteomes" id="UP000029981">
    <property type="component" value="Chromosome 3"/>
</dbReference>
<dbReference type="GO" id="GO:0006552">
    <property type="term" value="P:L-leucine catabolic process"/>
    <property type="evidence" value="ECO:0000318"/>
    <property type="project" value="GO_Central"/>
</dbReference>
<dbReference type="NCBIfam" id="NF004283">
    <property type="entry name" value="PRK05692.1"/>
    <property type="match status" value="1"/>
</dbReference>
<dbReference type="EMBL" id="CM002924">
    <property type="protein sequence ID" value="KGN59506.1"/>
    <property type="molecule type" value="Genomic_DNA"/>
</dbReference>
<dbReference type="Gramene" id="KGN59506">
    <property type="protein sequence ID" value="KGN59506"/>
    <property type="gene ID" value="Csa_3G823050"/>
</dbReference>
<dbReference type="FunFam" id="3.20.20.70:FF:000038">
    <property type="entry name" value="Hydroxymethylglutaryl-CoA lyase, mitochondrial"/>
    <property type="match status" value="1"/>
</dbReference>
<dbReference type="SUPFAM" id="SSF51569">
    <property type="entry name" value="Aldolase"/>
    <property type="match status" value="1"/>
</dbReference>
<sequence length="392" mass="41545">MQAAKLSAKFTRQSFSWRHAYNLSMETPTPFLVSPSATDVGVSSIRTPGIQREFYNCSQQDGRDAVLSRENKGGLSQYLCRIPPFVKIVEVGPRDGLQNEKHIVPTAVKVDLIKMLVSSGLPVVEATSFVSPKWVPQLADAKEVMEGIRNVEGARFPVLTPNLKGFEAAVAAGAKEVAIFASASESFSKSNINCSIEESLHRYRQVADAARKHSLPVRGYVSCVVGCPIEGMVPASNVAYVAKELYSMGCSEISLGDTIGVGTPGTVIPMLESVANVVPTENLAVHFHDTYGQALSNILVSLQMGIGTVDSSVSGLGGCPYAKGASGNVATEDVVYMLNGIGAKTNVDLGKLMLAGDFICKQLGRPSASKVAIALRKVASNTNKCTATASKL</sequence>
<accession>A0A0A0LHM6</accession>
<evidence type="ECO:0000313" key="8">
    <source>
        <dbReference type="EMBL" id="KGN59506.1"/>
    </source>
</evidence>
<comment type="similarity">
    <text evidence="2">Belongs to the HMG-CoA lyase family.</text>
</comment>
<dbReference type="InterPro" id="IPR013785">
    <property type="entry name" value="Aldolase_TIM"/>
</dbReference>
<organism evidence="8 9">
    <name type="scientific">Cucumis sativus</name>
    <name type="common">Cucumber</name>
    <dbReference type="NCBI Taxonomy" id="3659"/>
    <lineage>
        <taxon>Eukaryota</taxon>
        <taxon>Viridiplantae</taxon>
        <taxon>Streptophyta</taxon>
        <taxon>Embryophyta</taxon>
        <taxon>Tracheophyta</taxon>
        <taxon>Spermatophyta</taxon>
        <taxon>Magnoliopsida</taxon>
        <taxon>eudicotyledons</taxon>
        <taxon>Gunneridae</taxon>
        <taxon>Pentapetalae</taxon>
        <taxon>rosids</taxon>
        <taxon>fabids</taxon>
        <taxon>Cucurbitales</taxon>
        <taxon>Cucurbitaceae</taxon>
        <taxon>Benincaseae</taxon>
        <taxon>Cucumis</taxon>
    </lineage>
</organism>
<reference evidence="8 9" key="3">
    <citation type="journal article" date="2010" name="BMC Genomics">
        <title>Transcriptome sequencing and comparative analysis of cucumber flowers with different sex types.</title>
        <authorList>
            <person name="Guo S."/>
            <person name="Zheng Y."/>
            <person name="Joung J.G."/>
            <person name="Liu S."/>
            <person name="Zhang Z."/>
            <person name="Crasta O.R."/>
            <person name="Sobral B.W."/>
            <person name="Xu Y."/>
            <person name="Huang S."/>
            <person name="Fei Z."/>
        </authorList>
    </citation>
    <scope>NUCLEOTIDE SEQUENCE [LARGE SCALE GENOMIC DNA]</scope>
    <source>
        <strain evidence="9">cv. 9930</strain>
    </source>
</reference>
<comment type="pathway">
    <text evidence="1">Metabolic intermediate metabolism; (S)-3-hydroxy-3-methylglutaryl-CoA degradation; acetoacetate from (S)-3-hydroxy-3-methylglutaryl-CoA: step 1/1.</text>
</comment>
<dbReference type="OMA" id="VATAWDC"/>
<dbReference type="UniPathway" id="UPA00896">
    <property type="reaction ID" value="UER00863"/>
</dbReference>
<comment type="catalytic activity">
    <reaction evidence="6">
        <text>(3S)-3-hydroxy-3-methylglutaryl-CoA = acetoacetate + acetyl-CoA</text>
        <dbReference type="Rhea" id="RHEA:24404"/>
        <dbReference type="ChEBI" id="CHEBI:13705"/>
        <dbReference type="ChEBI" id="CHEBI:43074"/>
        <dbReference type="ChEBI" id="CHEBI:57288"/>
        <dbReference type="EC" id="4.1.3.4"/>
    </reaction>
</comment>
<proteinExistence type="inferred from homology"/>
<dbReference type="Pfam" id="PF00682">
    <property type="entry name" value="HMGL-like"/>
    <property type="match status" value="1"/>
</dbReference>
<dbReference type="InterPro" id="IPR000891">
    <property type="entry name" value="PYR_CT"/>
</dbReference>
<dbReference type="Gene3D" id="3.20.20.70">
    <property type="entry name" value="Aldolase class I"/>
    <property type="match status" value="1"/>
</dbReference>
<feature type="domain" description="Pyruvate carboxyltransferase" evidence="7">
    <location>
        <begin position="86"/>
        <end position="353"/>
    </location>
</feature>
<keyword evidence="4" id="KW-0479">Metal-binding</keyword>
<dbReference type="KEGG" id="csv:101207316"/>
<dbReference type="OrthoDB" id="1905920at2759"/>
<evidence type="ECO:0000256" key="2">
    <source>
        <dbReference type="ARBA" id="ARBA00009405"/>
    </source>
</evidence>
<reference evidence="8 9" key="1">
    <citation type="journal article" date="2009" name="Nat. Genet.">
        <title>The genome of the cucumber, Cucumis sativus L.</title>
        <authorList>
            <person name="Huang S."/>
            <person name="Li R."/>
            <person name="Zhang Z."/>
            <person name="Li L."/>
            <person name="Gu X."/>
            <person name="Fan W."/>
            <person name="Lucas W.J."/>
            <person name="Wang X."/>
            <person name="Xie B."/>
            <person name="Ni P."/>
            <person name="Ren Y."/>
            <person name="Zhu H."/>
            <person name="Li J."/>
            <person name="Lin K."/>
            <person name="Jin W."/>
            <person name="Fei Z."/>
            <person name="Li G."/>
            <person name="Staub J."/>
            <person name="Kilian A."/>
            <person name="van der Vossen E.A."/>
            <person name="Wu Y."/>
            <person name="Guo J."/>
            <person name="He J."/>
            <person name="Jia Z."/>
            <person name="Ren Y."/>
            <person name="Tian G."/>
            <person name="Lu Y."/>
            <person name="Ruan J."/>
            <person name="Qian W."/>
            <person name="Wang M."/>
            <person name="Huang Q."/>
            <person name="Li B."/>
            <person name="Xuan Z."/>
            <person name="Cao J."/>
            <person name="Asan"/>
            <person name="Wu Z."/>
            <person name="Zhang J."/>
            <person name="Cai Q."/>
            <person name="Bai Y."/>
            <person name="Zhao B."/>
            <person name="Han Y."/>
            <person name="Li Y."/>
            <person name="Li X."/>
            <person name="Wang S."/>
            <person name="Shi Q."/>
            <person name="Liu S."/>
            <person name="Cho W.K."/>
            <person name="Kim J.Y."/>
            <person name="Xu Y."/>
            <person name="Heller-Uszynska K."/>
            <person name="Miao H."/>
            <person name="Cheng Z."/>
            <person name="Zhang S."/>
            <person name="Wu J."/>
            <person name="Yang Y."/>
            <person name="Kang H."/>
            <person name="Li M."/>
            <person name="Liang H."/>
            <person name="Ren X."/>
            <person name="Shi Z."/>
            <person name="Wen M."/>
            <person name="Jian M."/>
            <person name="Yang H."/>
            <person name="Zhang G."/>
            <person name="Yang Z."/>
            <person name="Chen R."/>
            <person name="Liu S."/>
            <person name="Li J."/>
            <person name="Ma L."/>
            <person name="Liu H."/>
            <person name="Zhou Y."/>
            <person name="Zhao J."/>
            <person name="Fang X."/>
            <person name="Li G."/>
            <person name="Fang L."/>
            <person name="Li Y."/>
            <person name="Liu D."/>
            <person name="Zheng H."/>
            <person name="Zhang Y."/>
            <person name="Qin N."/>
            <person name="Li Z."/>
            <person name="Yang G."/>
            <person name="Yang S."/>
            <person name="Bolund L."/>
            <person name="Kristiansen K."/>
            <person name="Zheng H."/>
            <person name="Li S."/>
            <person name="Zhang X."/>
            <person name="Yang H."/>
            <person name="Wang J."/>
            <person name="Sun R."/>
            <person name="Zhang B."/>
            <person name="Jiang S."/>
            <person name="Wang J."/>
            <person name="Du Y."/>
            <person name="Li S."/>
        </authorList>
    </citation>
    <scope>NUCLEOTIDE SEQUENCE [LARGE SCALE GENOMIC DNA]</scope>
    <source>
        <strain evidence="9">cv. 9930</strain>
    </source>
</reference>
<evidence type="ECO:0000313" key="9">
    <source>
        <dbReference type="Proteomes" id="UP000029981"/>
    </source>
</evidence>
<evidence type="ECO:0000256" key="3">
    <source>
        <dbReference type="ARBA" id="ARBA00012910"/>
    </source>
</evidence>
<dbReference type="EC" id="4.1.3.4" evidence="3"/>
<protein>
    <recommendedName>
        <fullName evidence="3">hydroxymethylglutaryl-CoA lyase</fullName>
        <ecNumber evidence="3">4.1.3.4</ecNumber>
    </recommendedName>
</protein>
<reference evidence="8 9" key="2">
    <citation type="journal article" date="2009" name="PLoS ONE">
        <title>An integrated genetic and cytogenetic map of the cucumber genome.</title>
        <authorList>
            <person name="Ren Y."/>
            <person name="Zhang Z."/>
            <person name="Liu J."/>
            <person name="Staub J.E."/>
            <person name="Han Y."/>
            <person name="Cheng Z."/>
            <person name="Li X."/>
            <person name="Lu J."/>
            <person name="Miao H."/>
            <person name="Kang H."/>
            <person name="Xie B."/>
            <person name="Gu X."/>
            <person name="Wang X."/>
            <person name="Du Y."/>
            <person name="Jin W."/>
            <person name="Huang S."/>
        </authorList>
    </citation>
    <scope>NUCLEOTIDE SEQUENCE [LARGE SCALE GENOMIC DNA]</scope>
    <source>
        <strain evidence="9">cv. 9930</strain>
    </source>
</reference>
<dbReference type="CDD" id="cd07938">
    <property type="entry name" value="DRE_TIM_HMGL"/>
    <property type="match status" value="1"/>
</dbReference>
<dbReference type="PANTHER" id="PTHR42738">
    <property type="entry name" value="HYDROXYMETHYLGLUTARYL-COA LYASE"/>
    <property type="match status" value="1"/>
</dbReference>
<dbReference type="InterPro" id="IPR043594">
    <property type="entry name" value="HMGL"/>
</dbReference>
<evidence type="ECO:0000256" key="5">
    <source>
        <dbReference type="ARBA" id="ARBA00023239"/>
    </source>
</evidence>
<evidence type="ECO:0000256" key="1">
    <source>
        <dbReference type="ARBA" id="ARBA00005143"/>
    </source>
</evidence>
<dbReference type="GO" id="GO:0004419">
    <property type="term" value="F:hydroxymethylglutaryl-CoA lyase activity"/>
    <property type="evidence" value="ECO:0000318"/>
    <property type="project" value="GO_Central"/>
</dbReference>